<evidence type="ECO:0000313" key="2">
    <source>
        <dbReference type="EMBL" id="XCM77824.1"/>
    </source>
</evidence>
<proteinExistence type="predicted"/>
<feature type="region of interest" description="Disordered" evidence="1">
    <location>
        <begin position="256"/>
        <end position="282"/>
    </location>
</feature>
<dbReference type="RefSeq" id="WP_354637532.1">
    <property type="nucleotide sequence ID" value="NZ_CP159872.1"/>
</dbReference>
<gene>
    <name evidence="2" type="ORF">ABWK59_02185</name>
</gene>
<evidence type="ECO:0000256" key="1">
    <source>
        <dbReference type="SAM" id="MobiDB-lite"/>
    </source>
</evidence>
<sequence>MILDAALTDLLRHGISESGTERVLAALIDHGAFVPVHGDGSLFLLRHKGDSSPALPACVSEACCAEHLPDAADTVYCDAMRLADIARETEAERLLLFASDGSSLAVPAAALFHAMARRGLKGDGQRLRLTSSTHPLAVALRDAVFRRLREFPEIHCVWISSARWLDTGRENLMVHMAVDEELPSPACQRLMQTLLSEEVTIGATDPTVAALALHRVTHAAEIADLDRMALDTVRIDHATGRIEVISREYDDPEAAEAARRALAEQRDEPLATRPPRRWWRRS</sequence>
<dbReference type="KEGG" id="kcm:ABWK59_02185"/>
<protein>
    <submittedName>
        <fullName evidence="2">Uncharacterized protein</fullName>
    </submittedName>
</protein>
<organism evidence="2">
    <name type="scientific">Kitasatospora camelliae</name>
    <dbReference type="NCBI Taxonomy" id="3156397"/>
    <lineage>
        <taxon>Bacteria</taxon>
        <taxon>Bacillati</taxon>
        <taxon>Actinomycetota</taxon>
        <taxon>Actinomycetes</taxon>
        <taxon>Kitasatosporales</taxon>
        <taxon>Streptomycetaceae</taxon>
        <taxon>Kitasatospora</taxon>
    </lineage>
</organism>
<dbReference type="EMBL" id="CP159872">
    <property type="protein sequence ID" value="XCM77824.1"/>
    <property type="molecule type" value="Genomic_DNA"/>
</dbReference>
<reference evidence="2" key="1">
    <citation type="submission" date="2024-06" db="EMBL/GenBank/DDBJ databases">
        <title>The genome sequences of Kitasatospora sp. strain HUAS MG31.</title>
        <authorList>
            <person name="Mo P."/>
        </authorList>
    </citation>
    <scope>NUCLEOTIDE SEQUENCE</scope>
    <source>
        <strain evidence="2">HUAS MG31</strain>
    </source>
</reference>
<feature type="compositionally biased region" description="Basic and acidic residues" evidence="1">
    <location>
        <begin position="256"/>
        <end position="270"/>
    </location>
</feature>
<accession>A0AAU8JPT0</accession>
<dbReference type="AlphaFoldDB" id="A0AAU8JPT0"/>
<name>A0AAU8JPT0_9ACTN</name>